<feature type="transmembrane region" description="Helical" evidence="1">
    <location>
        <begin position="12"/>
        <end position="31"/>
    </location>
</feature>
<keyword evidence="1" id="KW-1133">Transmembrane helix</keyword>
<evidence type="ECO:0000256" key="1">
    <source>
        <dbReference type="SAM" id="Phobius"/>
    </source>
</evidence>
<dbReference type="Proteomes" id="UP000324285">
    <property type="component" value="Chromosome"/>
</dbReference>
<organism evidence="2 3">
    <name type="scientific">Halomonas binhaiensis</name>
    <dbReference type="NCBI Taxonomy" id="2562282"/>
    <lineage>
        <taxon>Bacteria</taxon>
        <taxon>Pseudomonadati</taxon>
        <taxon>Pseudomonadota</taxon>
        <taxon>Gammaproteobacteria</taxon>
        <taxon>Oceanospirillales</taxon>
        <taxon>Halomonadaceae</taxon>
        <taxon>Halomonas</taxon>
    </lineage>
</organism>
<reference evidence="2" key="1">
    <citation type="submission" date="2021-02" db="EMBL/GenBank/DDBJ databases">
        <title>Strain Y2R2, a novel species of the genus Halomonas.</title>
        <authorList>
            <person name="Huang H."/>
        </authorList>
    </citation>
    <scope>NUCLEOTIDE SEQUENCE</scope>
    <source>
        <strain evidence="2">Y2R2</strain>
    </source>
</reference>
<name>A0A5C1NJP3_9GAMM</name>
<keyword evidence="1" id="KW-0812">Transmembrane</keyword>
<dbReference type="RefSeq" id="WP_149285732.1">
    <property type="nucleotide sequence ID" value="NZ_CP038437.2"/>
</dbReference>
<dbReference type="AlphaFoldDB" id="A0A5C1NJP3"/>
<keyword evidence="1" id="KW-0472">Membrane</keyword>
<protein>
    <recommendedName>
        <fullName evidence="4">DUF3311 domain-containing protein</fullName>
    </recommendedName>
</protein>
<feature type="transmembrane region" description="Helical" evidence="1">
    <location>
        <begin position="43"/>
        <end position="65"/>
    </location>
</feature>
<accession>A0A5C1NJP3</accession>
<evidence type="ECO:0000313" key="3">
    <source>
        <dbReference type="Proteomes" id="UP000324285"/>
    </source>
</evidence>
<evidence type="ECO:0008006" key="4">
    <source>
        <dbReference type="Google" id="ProtNLM"/>
    </source>
</evidence>
<dbReference type="KEGG" id="hbh:E4T21_14425"/>
<evidence type="ECO:0000313" key="2">
    <source>
        <dbReference type="EMBL" id="QEM82608.1"/>
    </source>
</evidence>
<proteinExistence type="predicted"/>
<sequence>MRKTFTTRKLAIYGGMLLGFIMLESPLVMVANHVEPMVMGVPFLFVWNLGWWAFLTILFLIAYLTNWGSTTRGGMAVSSPKRDD</sequence>
<gene>
    <name evidence="2" type="ORF">E4T21_14425</name>
</gene>
<dbReference type="EMBL" id="CP038437">
    <property type="protein sequence ID" value="QEM82608.1"/>
    <property type="molecule type" value="Genomic_DNA"/>
</dbReference>
<keyword evidence="3" id="KW-1185">Reference proteome</keyword>
<dbReference type="OrthoDB" id="2973557at2"/>